<dbReference type="PANTHER" id="PTHR15137">
    <property type="entry name" value="TRANSCRIPTION INITIATION FACTOR TFIID"/>
    <property type="match status" value="1"/>
</dbReference>
<evidence type="ECO:0000256" key="4">
    <source>
        <dbReference type="ARBA" id="ARBA00023015"/>
    </source>
</evidence>
<dbReference type="InterPro" id="IPR027268">
    <property type="entry name" value="Peptidase_M4/M1_CTD_sf"/>
</dbReference>
<accession>A0A9P7ZUT7</accession>
<evidence type="ECO:0000256" key="2">
    <source>
        <dbReference type="ARBA" id="ARBA00010937"/>
    </source>
</evidence>
<evidence type="ECO:0000259" key="10">
    <source>
        <dbReference type="Pfam" id="PF25316"/>
    </source>
</evidence>
<comment type="similarity">
    <text evidence="2">Belongs to the TAF2 family.</text>
</comment>
<gene>
    <name evidence="12" type="ORF">F5Z01DRAFT_645520</name>
</gene>
<organism evidence="12 13">
    <name type="scientific">Emericellopsis atlantica</name>
    <dbReference type="NCBI Taxonomy" id="2614577"/>
    <lineage>
        <taxon>Eukaryota</taxon>
        <taxon>Fungi</taxon>
        <taxon>Dikarya</taxon>
        <taxon>Ascomycota</taxon>
        <taxon>Pezizomycotina</taxon>
        <taxon>Sordariomycetes</taxon>
        <taxon>Hypocreomycetidae</taxon>
        <taxon>Hypocreales</taxon>
        <taxon>Bionectriaceae</taxon>
        <taxon>Emericellopsis</taxon>
    </lineage>
</organism>
<evidence type="ECO:0000256" key="6">
    <source>
        <dbReference type="ARBA" id="ARBA00023242"/>
    </source>
</evidence>
<evidence type="ECO:0000256" key="9">
    <source>
        <dbReference type="SAM" id="MobiDB-lite"/>
    </source>
</evidence>
<evidence type="ECO:0000313" key="13">
    <source>
        <dbReference type="Proteomes" id="UP000887229"/>
    </source>
</evidence>
<feature type="domain" description="Transcription initiation factor TFIID subunit 2 TPR repeats" evidence="11">
    <location>
        <begin position="770"/>
        <end position="1060"/>
    </location>
</feature>
<dbReference type="GO" id="GO:0006367">
    <property type="term" value="P:transcription initiation at RNA polymerase II promoter"/>
    <property type="evidence" value="ECO:0007669"/>
    <property type="project" value="TreeGrafter"/>
</dbReference>
<feature type="region of interest" description="Disordered" evidence="9">
    <location>
        <begin position="1227"/>
        <end position="1477"/>
    </location>
</feature>
<proteinExistence type="inferred from homology"/>
<sequence length="1477" mass="166804">MASHALFDEDSDLPPVEELPTQAYFIIKQDVTLDINFREKRIDGTTDIILVVFDDKLEHVDLDAAQCDIDTKNITVTELREAHGSIVEGPKRRTGAEYNDPYDALRPPDNYNWTAEHHDLRRIRARRLFNNRATDVPAEDREFKGCTPAYGSLKVNLRAKGGSDRPKVIIRKQNESQRQYKISIPFTNRNGRDGVHFVGVDPLDTRYPHMYTRHSLQPGTASCIFPCIDDHGQRCDWRITIKHPKTMSDALRKPLATQGKDTDAKADLSEEDKLREMTVVCSGFLVEESTDPKDERKRLMTFEPEKKTSVQKLGFAVGPFEHVDISSEFRSEEDEIKLGISALRVHAYCLPRRAEWVRNTCIAMTMAADHFSWSFAKYPFGNFKLIFLEDLVEDTVALHSMAFASNRLLYPEDIIDTEFDTTRKLVYTLAYQWTGINMIPNTRNDIWISIGMAHFMTELFMKRLCGNNEHRFRMKTMSDHLVEIDIERPSLYDLGSSLHLGESEIEFMHLKSSLVFFILDKRLNKASSGHNLMRILAKLLTKVQIESSDKASILKTPDFRTRCEKAAKCSLETFWDQWIYASGAPRFDVKARFNKKRLCVELTLNQIQHQVVKKPELQKADFMRLIKERRNQTPLGEVQPIFSGSMTIRIHEADGTPYEHIIEIKEDAARATKFEIPYNTKYKRLKRTRRMKEKLTGAAANADAQGETEQDALTVSLGDGLSTPEEQAKWEIIDWDPETERKMDQESYEWIRVDADFEWVAAMKHTLEPYMYVSQLQQDRDVVAQQDAILYLATGPLHPIASGFLVKTIMDRRYFHGIRTMAAAALTRQSNIKDLPMLGLRQLMLAYRDMFCYENSNQPRPNDFSDKQQYKVRCAIIQAIAEVRDANTHRCPLDARQFVLDQLLYNNNEKNSISDHHWIALLVKTLAISMIPSKKDEWVERQRKLRDDAEDGFLEKAIEQIERVLRRDEWTYSYHNIWTIAGLDAKQRLMKAEVIPKNLLDFAQYLIDGTADTIRIKCFEALIDLGAMTDHALFSLLVLVLTTDRSPHVRSKLIEALVQGLAAIALGEHAKPVEKEESAMDLDDPLLVVQDSEKEIEARQEMFARRQNLDSALIALRKEMDETYASDQRHYRTALRKALDHQGLTRTEIESLLDIAAMMFEEASTWILTLQLPKTWKAERSAQATHDRLLMKFTSHYRIEPKQSKSAILPPPPLPAVEAPAPAPLARAPSIKINTNKPSTPRTSFSDAAASQPPPPPKPASFSAPKEVSAPAKPVKLPAAPVPKRPFDDSDDDEPMAAKRTKTSTPQPIIPSAPGRKRKMITLKTKNPGRLAVILGQKPPVPRRTSLPGMAPKKEKEPTPEGVSASIPPKHSRKPLPIGGVAGDSARKPLPGSGDTVRKPLPTGGSSMSPPPPPPEKKSMKINTNTARASPKPLANGASGSPAPATPLSAGGRPKIKIIRKSTNPATGGSSQSPPAP</sequence>
<dbReference type="GO" id="GO:0005669">
    <property type="term" value="C:transcription factor TFIID complex"/>
    <property type="evidence" value="ECO:0007669"/>
    <property type="project" value="InterPro"/>
</dbReference>
<keyword evidence="5" id="KW-0804">Transcription</keyword>
<keyword evidence="6" id="KW-0539">Nucleus</keyword>
<dbReference type="CDD" id="cd09839">
    <property type="entry name" value="M1_like_TAF2"/>
    <property type="match status" value="1"/>
</dbReference>
<dbReference type="InterPro" id="IPR037813">
    <property type="entry name" value="TAF2"/>
</dbReference>
<dbReference type="SUPFAM" id="SSF63737">
    <property type="entry name" value="Leukotriene A4 hydrolase N-terminal domain"/>
    <property type="match status" value="1"/>
</dbReference>
<feature type="compositionally biased region" description="Polar residues" evidence="9">
    <location>
        <begin position="1232"/>
        <end position="1243"/>
    </location>
</feature>
<feature type="region of interest" description="Disordered" evidence="9">
    <location>
        <begin position="1202"/>
        <end position="1221"/>
    </location>
</feature>
<keyword evidence="13" id="KW-1185">Reference proteome</keyword>
<protein>
    <recommendedName>
        <fullName evidence="3">Transcription initiation factor TFIID subunit 2</fullName>
    </recommendedName>
    <alternativeName>
        <fullName evidence="8">TBP-associated factor 2</fullName>
    </alternativeName>
</protein>
<evidence type="ECO:0000256" key="5">
    <source>
        <dbReference type="ARBA" id="ARBA00023163"/>
    </source>
</evidence>
<dbReference type="Pfam" id="PF25577">
    <property type="entry name" value="TPR_TAF2_C"/>
    <property type="match status" value="1"/>
</dbReference>
<comment type="function">
    <text evidence="7">Functions as a component of the DNA-binding general transcription factor complex TFIID. Binding of TFIID to a promoter (with or without TATA element) is the initial step in pre-initiation complex (PIC) formation. TFIID plays a key role in the regulation of gene expression by RNA polymerase II through different activities such as transcription activator interaction, core promoter recognition and selectivity, TFIIA and TFIIB interaction, chromatin modification (histone acetylation by TAF1), facilitation of DNA opening and initiation of transcription.</text>
</comment>
<dbReference type="Proteomes" id="UP000887229">
    <property type="component" value="Unassembled WGS sequence"/>
</dbReference>
<dbReference type="InterPro" id="IPR042097">
    <property type="entry name" value="Aminopeptidase_N-like_N_sf"/>
</dbReference>
<feature type="domain" description="Transcription initiation factor TFIID subunit 2 Ig-like" evidence="10">
    <location>
        <begin position="582"/>
        <end position="764"/>
    </location>
</feature>
<dbReference type="GO" id="GO:0016251">
    <property type="term" value="F:RNA polymerase II general transcription initiation factor activity"/>
    <property type="evidence" value="ECO:0007669"/>
    <property type="project" value="TreeGrafter"/>
</dbReference>
<dbReference type="Gene3D" id="1.10.390.10">
    <property type="entry name" value="Neutral Protease Domain 2"/>
    <property type="match status" value="1"/>
</dbReference>
<keyword evidence="4" id="KW-0805">Transcription regulation</keyword>
<evidence type="ECO:0000256" key="1">
    <source>
        <dbReference type="ARBA" id="ARBA00004123"/>
    </source>
</evidence>
<dbReference type="GeneID" id="70293747"/>
<dbReference type="PANTHER" id="PTHR15137:SF9">
    <property type="entry name" value="TRANSCRIPTION INITIATION FACTOR TFIID SUBUNIT 2"/>
    <property type="match status" value="1"/>
</dbReference>
<evidence type="ECO:0000259" key="11">
    <source>
        <dbReference type="Pfam" id="PF25577"/>
    </source>
</evidence>
<evidence type="ECO:0000256" key="3">
    <source>
        <dbReference type="ARBA" id="ARBA00017363"/>
    </source>
</evidence>
<name>A0A9P7ZUT7_9HYPO</name>
<dbReference type="InterPro" id="IPR057991">
    <property type="entry name" value="TPR_TAF2_C"/>
</dbReference>
<dbReference type="OrthoDB" id="308861at2759"/>
<dbReference type="Pfam" id="PF25316">
    <property type="entry name" value="TAF2_3rd"/>
    <property type="match status" value="1"/>
</dbReference>
<comment type="caution">
    <text evidence="12">The sequence shown here is derived from an EMBL/GenBank/DDBJ whole genome shotgun (WGS) entry which is preliminary data.</text>
</comment>
<feature type="compositionally biased region" description="Polar residues" evidence="9">
    <location>
        <begin position="1461"/>
        <end position="1477"/>
    </location>
</feature>
<reference evidence="12" key="1">
    <citation type="journal article" date="2021" name="IMA Fungus">
        <title>Genomic characterization of three marine fungi, including Emericellopsis atlantica sp. nov. with signatures of a generalist lifestyle and marine biomass degradation.</title>
        <authorList>
            <person name="Hagestad O.C."/>
            <person name="Hou L."/>
            <person name="Andersen J.H."/>
            <person name="Hansen E.H."/>
            <person name="Altermark B."/>
            <person name="Li C."/>
            <person name="Kuhnert E."/>
            <person name="Cox R.J."/>
            <person name="Crous P.W."/>
            <person name="Spatafora J.W."/>
            <person name="Lail K."/>
            <person name="Amirebrahimi M."/>
            <person name="Lipzen A."/>
            <person name="Pangilinan J."/>
            <person name="Andreopoulos W."/>
            <person name="Hayes R.D."/>
            <person name="Ng V."/>
            <person name="Grigoriev I.V."/>
            <person name="Jackson S.A."/>
            <person name="Sutton T.D.S."/>
            <person name="Dobson A.D.W."/>
            <person name="Rama T."/>
        </authorList>
    </citation>
    <scope>NUCLEOTIDE SEQUENCE</scope>
    <source>
        <strain evidence="12">TS7</strain>
    </source>
</reference>
<dbReference type="GO" id="GO:0003682">
    <property type="term" value="F:chromatin binding"/>
    <property type="evidence" value="ECO:0007669"/>
    <property type="project" value="TreeGrafter"/>
</dbReference>
<dbReference type="GO" id="GO:0000976">
    <property type="term" value="F:transcription cis-regulatory region binding"/>
    <property type="evidence" value="ECO:0007669"/>
    <property type="project" value="TreeGrafter"/>
</dbReference>
<evidence type="ECO:0000256" key="8">
    <source>
        <dbReference type="ARBA" id="ARBA00076306"/>
    </source>
</evidence>
<evidence type="ECO:0000256" key="7">
    <source>
        <dbReference type="ARBA" id="ARBA00025346"/>
    </source>
</evidence>
<feature type="compositionally biased region" description="Low complexity" evidence="9">
    <location>
        <begin position="1260"/>
        <end position="1279"/>
    </location>
</feature>
<comment type="subcellular location">
    <subcellularLocation>
        <location evidence="1">Nucleus</location>
    </subcellularLocation>
</comment>
<dbReference type="FunFam" id="1.10.390.10:FF:000011">
    <property type="entry name" value="Transcription initiation factor TFIID subunit"/>
    <property type="match status" value="1"/>
</dbReference>
<dbReference type="InterPro" id="IPR057345">
    <property type="entry name" value="Ig-like_TAF2"/>
</dbReference>
<dbReference type="SUPFAM" id="SSF55486">
    <property type="entry name" value="Metalloproteases ('zincins'), catalytic domain"/>
    <property type="match status" value="1"/>
</dbReference>
<dbReference type="Gene3D" id="2.60.40.1730">
    <property type="entry name" value="tricorn interacting facor f3 domain"/>
    <property type="match status" value="1"/>
</dbReference>
<dbReference type="EMBL" id="MU251244">
    <property type="protein sequence ID" value="KAG9258262.1"/>
    <property type="molecule type" value="Genomic_DNA"/>
</dbReference>
<evidence type="ECO:0000313" key="12">
    <source>
        <dbReference type="EMBL" id="KAG9258262.1"/>
    </source>
</evidence>
<dbReference type="RefSeq" id="XP_046122186.1">
    <property type="nucleotide sequence ID" value="XM_046262844.1"/>
</dbReference>